<protein>
    <submittedName>
        <fullName evidence="4">DnaJ-like subfamily C member 8</fullName>
    </submittedName>
</protein>
<feature type="compositionally biased region" description="Low complexity" evidence="2">
    <location>
        <begin position="1"/>
        <end position="16"/>
    </location>
</feature>
<accession>A0A2R5G6R4</accession>
<feature type="region of interest" description="Disordered" evidence="2">
    <location>
        <begin position="1"/>
        <end position="26"/>
    </location>
</feature>
<feature type="region of interest" description="Disordered" evidence="2">
    <location>
        <begin position="141"/>
        <end position="216"/>
    </location>
</feature>
<comment type="caution">
    <text evidence="4">The sequence shown here is derived from an EMBL/GenBank/DDBJ whole genome shotgun (WGS) entry which is preliminary data.</text>
</comment>
<dbReference type="EMBL" id="BEYU01000022">
    <property type="protein sequence ID" value="GBG26736.1"/>
    <property type="molecule type" value="Genomic_DNA"/>
</dbReference>
<feature type="region of interest" description="Disordered" evidence="2">
    <location>
        <begin position="228"/>
        <end position="257"/>
    </location>
</feature>
<dbReference type="PANTHER" id="PTHR15606:SF4">
    <property type="entry name" value="DNAJ HOMOLOG SUBFAMILY C MEMBER 8"/>
    <property type="match status" value="1"/>
</dbReference>
<evidence type="ECO:0000313" key="4">
    <source>
        <dbReference type="EMBL" id="GBG26736.1"/>
    </source>
</evidence>
<feature type="compositionally biased region" description="Basic and acidic residues" evidence="2">
    <location>
        <begin position="17"/>
        <end position="26"/>
    </location>
</feature>
<dbReference type="Pfam" id="PF00226">
    <property type="entry name" value="DnaJ"/>
    <property type="match status" value="1"/>
</dbReference>
<dbReference type="GO" id="GO:0005634">
    <property type="term" value="C:nucleus"/>
    <property type="evidence" value="ECO:0007669"/>
    <property type="project" value="TreeGrafter"/>
</dbReference>
<proteinExistence type="predicted"/>
<evidence type="ECO:0000313" key="5">
    <source>
        <dbReference type="Proteomes" id="UP000241890"/>
    </source>
</evidence>
<gene>
    <name evidence="4" type="ORF">FCC1311_029572</name>
</gene>
<dbReference type="Gene3D" id="1.10.287.110">
    <property type="entry name" value="DnaJ domain"/>
    <property type="match status" value="1"/>
</dbReference>
<dbReference type="Proteomes" id="UP000241890">
    <property type="component" value="Unassembled WGS sequence"/>
</dbReference>
<keyword evidence="1" id="KW-0175">Coiled coil</keyword>
<dbReference type="Gene3D" id="1.25.40.10">
    <property type="entry name" value="Tetratricopeptide repeat domain"/>
    <property type="match status" value="1"/>
</dbReference>
<dbReference type="SUPFAM" id="SSF46565">
    <property type="entry name" value="Chaperone J-domain"/>
    <property type="match status" value="1"/>
</dbReference>
<dbReference type="SUPFAM" id="SSF48452">
    <property type="entry name" value="TPR-like"/>
    <property type="match status" value="1"/>
</dbReference>
<dbReference type="InterPro" id="IPR001623">
    <property type="entry name" value="DnaJ_domain"/>
</dbReference>
<feature type="compositionally biased region" description="Low complexity" evidence="2">
    <location>
        <begin position="149"/>
        <end position="191"/>
    </location>
</feature>
<evidence type="ECO:0000256" key="1">
    <source>
        <dbReference type="SAM" id="Coils"/>
    </source>
</evidence>
<dbReference type="PROSITE" id="PS50076">
    <property type="entry name" value="DNAJ_2"/>
    <property type="match status" value="1"/>
</dbReference>
<dbReference type="AlphaFoldDB" id="A0A2R5G6R4"/>
<name>A0A2R5G6R4_9STRA</name>
<dbReference type="InParanoid" id="A0A2R5G6R4"/>
<reference evidence="4 5" key="1">
    <citation type="submission" date="2017-12" db="EMBL/GenBank/DDBJ databases">
        <title>Sequencing, de novo assembly and annotation of complete genome of a new Thraustochytrid species, strain FCC1311.</title>
        <authorList>
            <person name="Sedici K."/>
            <person name="Godart F."/>
            <person name="Aiese Cigliano R."/>
            <person name="Sanseverino W."/>
            <person name="Barakat M."/>
            <person name="Ortet P."/>
            <person name="Marechal E."/>
            <person name="Cagnac O."/>
            <person name="Amato A."/>
        </authorList>
    </citation>
    <scope>NUCLEOTIDE SEQUENCE [LARGE SCALE GENOMIC DNA]</scope>
</reference>
<dbReference type="InterPro" id="IPR011990">
    <property type="entry name" value="TPR-like_helical_dom_sf"/>
</dbReference>
<sequence>MAADPTTAAEAAVETATKAREEGNARLREGKLEEAVTAYSRGIVACEAFESEDAVKEALALLLSNRSAAHLRNKANEDALADADACLRRKPTWGKAHGRRGAALLNLGRVQDALLAYEEGIRVDGENLTLCQGAEQCRARLGSSSSSGTATAATPNNAAAADTTTATDTPLEAEPASASATSDAAVPAASSDAEKEKEKEKEEEEEEEEEEDPLASFMNDIESLESDLAQAKARPKAKDATAEGPRSVVDHSKETSGWNASNQLDRILCKNHEWINTNPFQVLGIQNEQATAFDVKKRYHKLSTLVHPDKTTDARAEDAFAEVRRAYERLQDDGSRSRVRAIIEQCKGSVIAEREKLLDKGFSAAEVDEKLGTLDVAIDRKVKLEFATRERERRKNELMKRKYNERELEKEQSEQAYWQSVKKVEENMRETRESRAKTWQSFANAKRVKRKK</sequence>
<evidence type="ECO:0000259" key="3">
    <source>
        <dbReference type="PROSITE" id="PS50076"/>
    </source>
</evidence>
<feature type="coiled-coil region" evidence="1">
    <location>
        <begin position="389"/>
        <end position="416"/>
    </location>
</feature>
<dbReference type="PANTHER" id="PTHR15606">
    <property type="entry name" value="DNAJ HOMOLOG SUBFAMILY C MEMBER 8/LIPOPOLYSACCHARIDE SPECIFIC RESPONSE-7-RELATED"/>
    <property type="match status" value="1"/>
</dbReference>
<feature type="domain" description="J" evidence="3">
    <location>
        <begin position="278"/>
        <end position="347"/>
    </location>
</feature>
<dbReference type="CDD" id="cd06257">
    <property type="entry name" value="DnaJ"/>
    <property type="match status" value="1"/>
</dbReference>
<dbReference type="SMART" id="SM00271">
    <property type="entry name" value="DnaJ"/>
    <property type="match status" value="1"/>
</dbReference>
<dbReference type="SMART" id="SM00028">
    <property type="entry name" value="TPR"/>
    <property type="match status" value="3"/>
</dbReference>
<dbReference type="OrthoDB" id="2423701at2759"/>
<keyword evidence="5" id="KW-1185">Reference proteome</keyword>
<feature type="compositionally biased region" description="Acidic residues" evidence="2">
    <location>
        <begin position="201"/>
        <end position="213"/>
    </location>
</feature>
<organism evidence="4 5">
    <name type="scientific">Hondaea fermentalgiana</name>
    <dbReference type="NCBI Taxonomy" id="2315210"/>
    <lineage>
        <taxon>Eukaryota</taxon>
        <taxon>Sar</taxon>
        <taxon>Stramenopiles</taxon>
        <taxon>Bigyra</taxon>
        <taxon>Labyrinthulomycetes</taxon>
        <taxon>Thraustochytrida</taxon>
        <taxon>Thraustochytriidae</taxon>
        <taxon>Hondaea</taxon>
    </lineage>
</organism>
<evidence type="ECO:0000256" key="2">
    <source>
        <dbReference type="SAM" id="MobiDB-lite"/>
    </source>
</evidence>
<dbReference type="InterPro" id="IPR036869">
    <property type="entry name" value="J_dom_sf"/>
</dbReference>
<dbReference type="InterPro" id="IPR019734">
    <property type="entry name" value="TPR_rpt"/>
</dbReference>
<dbReference type="InterPro" id="IPR042858">
    <property type="entry name" value="DNAJC8"/>
</dbReference>